<reference evidence="1 2" key="1">
    <citation type="submission" date="2024-07" db="EMBL/GenBank/DDBJ databases">
        <title>Section-level genome sequencing and comparative genomics of Aspergillus sections Usti and Cavernicolus.</title>
        <authorList>
            <consortium name="Lawrence Berkeley National Laboratory"/>
            <person name="Nybo J.L."/>
            <person name="Vesth T.C."/>
            <person name="Theobald S."/>
            <person name="Frisvad J.C."/>
            <person name="Larsen T.O."/>
            <person name="Kjaerboelling I."/>
            <person name="Rothschild-Mancinelli K."/>
            <person name="Lyhne E.K."/>
            <person name="Kogle M.E."/>
            <person name="Barry K."/>
            <person name="Clum A."/>
            <person name="Na H."/>
            <person name="Ledsgaard L."/>
            <person name="Lin J."/>
            <person name="Lipzen A."/>
            <person name="Kuo A."/>
            <person name="Riley R."/>
            <person name="Mondo S."/>
            <person name="LaButti K."/>
            <person name="Haridas S."/>
            <person name="Pangalinan J."/>
            <person name="Salamov A.A."/>
            <person name="Simmons B.A."/>
            <person name="Magnuson J.K."/>
            <person name="Chen J."/>
            <person name="Drula E."/>
            <person name="Henrissat B."/>
            <person name="Wiebenga A."/>
            <person name="Lubbers R.J."/>
            <person name="Gomes A.C."/>
            <person name="Makela M.R."/>
            <person name="Stajich J."/>
            <person name="Grigoriev I.V."/>
            <person name="Mortensen U.H."/>
            <person name="De vries R.P."/>
            <person name="Baker S.E."/>
            <person name="Andersen M.R."/>
        </authorList>
    </citation>
    <scope>NUCLEOTIDE SEQUENCE [LARGE SCALE GENOMIC DNA]</scope>
    <source>
        <strain evidence="1 2">CBS 600.67</strain>
    </source>
</reference>
<sequence>MWKVGLRAGSMIALRPTSPIRMRLTRWPEVALHHPSNKPKIRAEQEEDKKSNGLHIAMILSPYPSSHPV</sequence>
<accession>A0ABR4IIN3</accession>
<evidence type="ECO:0000313" key="2">
    <source>
        <dbReference type="Proteomes" id="UP001610335"/>
    </source>
</evidence>
<keyword evidence="2" id="KW-1185">Reference proteome</keyword>
<gene>
    <name evidence="1" type="ORF">BDW59DRAFT_56302</name>
</gene>
<protein>
    <submittedName>
        <fullName evidence="1">Uncharacterized protein</fullName>
    </submittedName>
</protein>
<comment type="caution">
    <text evidence="1">The sequence shown here is derived from an EMBL/GenBank/DDBJ whole genome shotgun (WGS) entry which is preliminary data.</text>
</comment>
<dbReference type="EMBL" id="JBFXLS010000024">
    <property type="protein sequence ID" value="KAL2827606.1"/>
    <property type="molecule type" value="Genomic_DNA"/>
</dbReference>
<evidence type="ECO:0000313" key="1">
    <source>
        <dbReference type="EMBL" id="KAL2827606.1"/>
    </source>
</evidence>
<name>A0ABR4IIN3_9EURO</name>
<dbReference type="Proteomes" id="UP001610335">
    <property type="component" value="Unassembled WGS sequence"/>
</dbReference>
<organism evidence="1 2">
    <name type="scientific">Aspergillus cavernicola</name>
    <dbReference type="NCBI Taxonomy" id="176166"/>
    <lineage>
        <taxon>Eukaryota</taxon>
        <taxon>Fungi</taxon>
        <taxon>Dikarya</taxon>
        <taxon>Ascomycota</taxon>
        <taxon>Pezizomycotina</taxon>
        <taxon>Eurotiomycetes</taxon>
        <taxon>Eurotiomycetidae</taxon>
        <taxon>Eurotiales</taxon>
        <taxon>Aspergillaceae</taxon>
        <taxon>Aspergillus</taxon>
        <taxon>Aspergillus subgen. Nidulantes</taxon>
    </lineage>
</organism>
<proteinExistence type="predicted"/>